<reference evidence="12" key="1">
    <citation type="submission" date="2025-08" db="UniProtKB">
        <authorList>
            <consortium name="Ensembl"/>
        </authorList>
    </citation>
    <scope>IDENTIFICATION</scope>
</reference>
<evidence type="ECO:0000313" key="12">
    <source>
        <dbReference type="Ensembl" id="ENSCCRP00015036304.1"/>
    </source>
</evidence>
<dbReference type="PANTHER" id="PTHR46026">
    <property type="entry name" value="RHO-TYPE GUANINE NUCLEOTIDE EXCHANGE FACTOR, ISOFORM F"/>
    <property type="match status" value="1"/>
</dbReference>
<keyword evidence="6" id="KW-0175">Coiled coil</keyword>
<dbReference type="Pfam" id="PF00621">
    <property type="entry name" value="RhoGEF"/>
    <property type="match status" value="1"/>
</dbReference>
<dbReference type="FunFam" id="1.20.900.10:FF:000016">
    <property type="entry name" value="Rho guanine nucleotide exchange factor 6"/>
    <property type="match status" value="1"/>
</dbReference>
<dbReference type="SUPFAM" id="SSF50729">
    <property type="entry name" value="PH domain-like"/>
    <property type="match status" value="1"/>
</dbReference>
<keyword evidence="3" id="KW-0344">Guanine-nucleotide releasing factor</keyword>
<dbReference type="PROSITE" id="PS50002">
    <property type="entry name" value="SH3"/>
    <property type="match status" value="1"/>
</dbReference>
<dbReference type="Pfam" id="PF16614">
    <property type="entry name" value="RhoGEF67_u2"/>
    <property type="match status" value="1"/>
</dbReference>
<dbReference type="Proteomes" id="UP000694700">
    <property type="component" value="Unplaced"/>
</dbReference>
<evidence type="ECO:0000256" key="4">
    <source>
        <dbReference type="ARBA" id="ARBA00023273"/>
    </source>
</evidence>
<dbReference type="Ensembl" id="ENSCCRT00015037556.1">
    <property type="protein sequence ID" value="ENSCCRP00015036304.1"/>
    <property type="gene ID" value="ENSCCRG00015012116.1"/>
</dbReference>
<keyword evidence="4" id="KW-0966">Cell projection</keyword>
<dbReference type="PROSITE" id="PS50021">
    <property type="entry name" value="CH"/>
    <property type="match status" value="1"/>
</dbReference>
<evidence type="ECO:0000256" key="2">
    <source>
        <dbReference type="ARBA" id="ARBA00022443"/>
    </source>
</evidence>
<dbReference type="InterPro" id="IPR036028">
    <property type="entry name" value="SH3-like_dom_sf"/>
</dbReference>
<dbReference type="PRINTS" id="PR00452">
    <property type="entry name" value="SH3DOMAIN"/>
</dbReference>
<dbReference type="InterPro" id="IPR011993">
    <property type="entry name" value="PH-like_dom_sf"/>
</dbReference>
<dbReference type="Gene3D" id="2.30.30.40">
    <property type="entry name" value="SH3 Domains"/>
    <property type="match status" value="1"/>
</dbReference>
<dbReference type="InterPro" id="IPR000219">
    <property type="entry name" value="DH_dom"/>
</dbReference>
<dbReference type="Pfam" id="PF00169">
    <property type="entry name" value="PH"/>
    <property type="match status" value="1"/>
</dbReference>
<proteinExistence type="predicted"/>
<feature type="coiled-coil region" evidence="6">
    <location>
        <begin position="677"/>
        <end position="714"/>
    </location>
</feature>
<dbReference type="InterPro" id="IPR001331">
    <property type="entry name" value="GDS_CDC24_CS"/>
</dbReference>
<dbReference type="AlphaFoldDB" id="A0A8C1UEV2"/>
<dbReference type="PROSITE" id="PS50003">
    <property type="entry name" value="PH_DOMAIN"/>
    <property type="match status" value="1"/>
</dbReference>
<dbReference type="InterPro" id="IPR001849">
    <property type="entry name" value="PH_domain"/>
</dbReference>
<dbReference type="GO" id="GO:0005737">
    <property type="term" value="C:cytoplasm"/>
    <property type="evidence" value="ECO:0007669"/>
    <property type="project" value="TreeGrafter"/>
</dbReference>
<evidence type="ECO:0000256" key="7">
    <source>
        <dbReference type="SAM" id="MobiDB-lite"/>
    </source>
</evidence>
<dbReference type="FunFam" id="2.30.30.40:FF:000034">
    <property type="entry name" value="Rho guanine nucleotide exchange factor (GEF) 7"/>
    <property type="match status" value="1"/>
</dbReference>
<evidence type="ECO:0000259" key="9">
    <source>
        <dbReference type="PROSITE" id="PS50003"/>
    </source>
</evidence>
<dbReference type="Gene3D" id="1.10.418.10">
    <property type="entry name" value="Calponin-like domain"/>
    <property type="match status" value="2"/>
</dbReference>
<sequence>MNSAEQTITWLITLGVLESPKKTLSDPEGFLQASLRDGVVLCKLLERLRPGSVHTVSRLVFEANDLFQGQNFSKVLNCLVALNKATSGEIDLKQLFEDMSENSAPRVLVKARFNFQQTNEDELSFNKGDIIQVTRQEEGGWWEGSLNGKTGWFPSNYVKEIKGSGYPPKGFETTNFCKTYYNVVVQNIVQTETEYCKELQTLLSTYLRALQPTDRLSVSDINHIIGNLEEIGSFQQTLVHSLEESVKVPESQQRIGGFFLSLIPQMRSLYVTYCSNHPSAVNVLTQHSEELGEFMESKGANSPGILTLTTGLSKPFLRLDKYPTLLKEMERHMEALHPDYPDIQKSMTVFKNLSAQCQEVRKRKELELQILMESIRGWEGEGIKTLGSVLYMSQVLVQNHGTEEKNERYLLLFPHILLMLSASPRMSGFIYQGKLPLTGMSVNKIEDSDTTKNAFEISGHMIERIQVICNNQQDLYDWVDHLQRQTKRTSTSNLKPQNLPSHPLTPSRHSENRGVSGSPVYHTLPHLSSLGTPHSGMMWGPLEPPKTQKPWSLSCLRPAPPLKPSAALCYKEVSCYDLSKSPKSMKKLLPKRKPERKPSDEEFAVRKSTVVLEEDAQILKVIEAYCTSAKTRQTLNSRSRKESGPHMLFPEEEKIIVEETKSNGQTVIEERSLVDTVYALRDEVQELKQDNKRIKRTLEEQQKARKELEKFVRKVLKSINDPSWDETNL</sequence>
<dbReference type="InterPro" id="IPR035899">
    <property type="entry name" value="DBL_dom_sf"/>
</dbReference>
<dbReference type="CDD" id="cd00160">
    <property type="entry name" value="RhoGEF"/>
    <property type="match status" value="1"/>
</dbReference>
<dbReference type="PANTHER" id="PTHR46026:SF3">
    <property type="entry name" value="RHO GUANINE NUCLEOTIDE EXCHANGE FACTOR 7"/>
    <property type="match status" value="1"/>
</dbReference>
<evidence type="ECO:0000256" key="1">
    <source>
        <dbReference type="ARBA" id="ARBA00004510"/>
    </source>
</evidence>
<dbReference type="SMART" id="SM00325">
    <property type="entry name" value="RhoGEF"/>
    <property type="match status" value="1"/>
</dbReference>
<dbReference type="CDD" id="cd11877">
    <property type="entry name" value="SH3_PIX"/>
    <property type="match status" value="1"/>
</dbReference>
<evidence type="ECO:0000259" key="10">
    <source>
        <dbReference type="PROSITE" id="PS50010"/>
    </source>
</evidence>
<dbReference type="GO" id="GO:0030032">
    <property type="term" value="P:lamellipodium assembly"/>
    <property type="evidence" value="ECO:0007669"/>
    <property type="project" value="TreeGrafter"/>
</dbReference>
<dbReference type="InterPro" id="IPR032409">
    <property type="entry name" value="GEF6/7_CC"/>
</dbReference>
<dbReference type="SMART" id="SM00233">
    <property type="entry name" value="PH"/>
    <property type="match status" value="1"/>
</dbReference>
<dbReference type="Pfam" id="PF00307">
    <property type="entry name" value="CH"/>
    <property type="match status" value="1"/>
</dbReference>
<dbReference type="PROSITE" id="PS50010">
    <property type="entry name" value="DH_2"/>
    <property type="match status" value="1"/>
</dbReference>
<dbReference type="GO" id="GO:0005085">
    <property type="term" value="F:guanyl-nucleotide exchange factor activity"/>
    <property type="evidence" value="ECO:0007669"/>
    <property type="project" value="UniProtKB-KW"/>
</dbReference>
<feature type="domain" description="PH" evidence="9">
    <location>
        <begin position="382"/>
        <end position="487"/>
    </location>
</feature>
<evidence type="ECO:0000259" key="8">
    <source>
        <dbReference type="PROSITE" id="PS50002"/>
    </source>
</evidence>
<dbReference type="FunFam" id="2.30.29.30:FF:000094">
    <property type="entry name" value="Rho guanine nucleotide exchange factor 7"/>
    <property type="match status" value="1"/>
</dbReference>
<comment type="subcellular location">
    <subcellularLocation>
        <location evidence="1">Cell projection</location>
        <location evidence="1">Lamellipodium</location>
    </subcellularLocation>
</comment>
<evidence type="ECO:0000256" key="3">
    <source>
        <dbReference type="ARBA" id="ARBA00022658"/>
    </source>
</evidence>
<feature type="domain" description="Calponin-homology (CH)" evidence="11">
    <location>
        <begin position="1"/>
        <end position="116"/>
    </location>
</feature>
<dbReference type="Gene3D" id="2.30.29.30">
    <property type="entry name" value="Pleckstrin-homology domain (PH domain)/Phosphotyrosine-binding domain (PTB)"/>
    <property type="match status" value="1"/>
</dbReference>
<protein>
    <submittedName>
        <fullName evidence="12">Rho guanine nucleotide exchange factor (GEF) 7b</fullName>
    </submittedName>
</protein>
<dbReference type="InterPro" id="IPR001715">
    <property type="entry name" value="CH_dom"/>
</dbReference>
<evidence type="ECO:0000256" key="6">
    <source>
        <dbReference type="SAM" id="Coils"/>
    </source>
</evidence>
<dbReference type="InterPro" id="IPR001452">
    <property type="entry name" value="SH3_domain"/>
</dbReference>
<dbReference type="Gene3D" id="1.20.5.390">
    <property type="entry name" value="L1 transposable element, trimerization domain"/>
    <property type="match status" value="1"/>
</dbReference>
<accession>A0A8C1UEV2</accession>
<dbReference type="GO" id="GO:0030027">
    <property type="term" value="C:lamellipodium"/>
    <property type="evidence" value="ECO:0007669"/>
    <property type="project" value="UniProtKB-SubCell"/>
</dbReference>
<dbReference type="SUPFAM" id="SSF47576">
    <property type="entry name" value="Calponin-homology domain, CH-domain"/>
    <property type="match status" value="1"/>
</dbReference>
<dbReference type="CDD" id="cd01225">
    <property type="entry name" value="PH_Cool_Pix"/>
    <property type="match status" value="1"/>
</dbReference>
<feature type="compositionally biased region" description="Polar residues" evidence="7">
    <location>
        <begin position="488"/>
        <end position="500"/>
    </location>
</feature>
<evidence type="ECO:0000313" key="13">
    <source>
        <dbReference type="Proteomes" id="UP000694700"/>
    </source>
</evidence>
<dbReference type="SUPFAM" id="SSF48065">
    <property type="entry name" value="DBL homology domain (DH-domain)"/>
    <property type="match status" value="1"/>
</dbReference>
<organism evidence="12 13">
    <name type="scientific">Cyprinus carpio</name>
    <name type="common">Common carp</name>
    <dbReference type="NCBI Taxonomy" id="7962"/>
    <lineage>
        <taxon>Eukaryota</taxon>
        <taxon>Metazoa</taxon>
        <taxon>Chordata</taxon>
        <taxon>Craniata</taxon>
        <taxon>Vertebrata</taxon>
        <taxon>Euteleostomi</taxon>
        <taxon>Actinopterygii</taxon>
        <taxon>Neopterygii</taxon>
        <taxon>Teleostei</taxon>
        <taxon>Ostariophysi</taxon>
        <taxon>Cypriniformes</taxon>
        <taxon>Cyprinidae</taxon>
        <taxon>Cyprininae</taxon>
        <taxon>Cyprinus</taxon>
    </lineage>
</organism>
<feature type="region of interest" description="Disordered" evidence="7">
    <location>
        <begin position="487"/>
        <end position="527"/>
    </location>
</feature>
<dbReference type="GO" id="GO:0035556">
    <property type="term" value="P:intracellular signal transduction"/>
    <property type="evidence" value="ECO:0007669"/>
    <property type="project" value="InterPro"/>
</dbReference>
<dbReference type="InterPro" id="IPR046376">
    <property type="entry name" value="PH_Cool_Pix"/>
</dbReference>
<dbReference type="Gene3D" id="1.20.900.10">
    <property type="entry name" value="Dbl homology (DH) domain"/>
    <property type="match status" value="1"/>
</dbReference>
<evidence type="ECO:0000256" key="5">
    <source>
        <dbReference type="PROSITE-ProRule" id="PRU00192"/>
    </source>
</evidence>
<dbReference type="Pfam" id="PF16523">
    <property type="entry name" value="betaPIX_CC"/>
    <property type="match status" value="1"/>
</dbReference>
<keyword evidence="2 5" id="KW-0728">SH3 domain</keyword>
<feature type="domain" description="SH3" evidence="8">
    <location>
        <begin position="104"/>
        <end position="163"/>
    </location>
</feature>
<dbReference type="FunFam" id="1.20.5.390:FF:000001">
    <property type="entry name" value="rho guanine nucleotide exchange factor 7 isoform X1"/>
    <property type="match status" value="1"/>
</dbReference>
<dbReference type="SMART" id="SM00326">
    <property type="entry name" value="SH3"/>
    <property type="match status" value="1"/>
</dbReference>
<name>A0A8C1UEV2_CYPCA</name>
<dbReference type="SUPFAM" id="SSF50044">
    <property type="entry name" value="SH3-domain"/>
    <property type="match status" value="1"/>
</dbReference>
<dbReference type="Pfam" id="PF07653">
    <property type="entry name" value="SH3_2"/>
    <property type="match status" value="1"/>
</dbReference>
<dbReference type="InterPro" id="IPR036872">
    <property type="entry name" value="CH_dom_sf"/>
</dbReference>
<evidence type="ECO:0000259" key="11">
    <source>
        <dbReference type="PROSITE" id="PS50021"/>
    </source>
</evidence>
<feature type="domain" description="DH" evidence="10">
    <location>
        <begin position="180"/>
        <end position="360"/>
    </location>
</feature>
<dbReference type="PROSITE" id="PS00741">
    <property type="entry name" value="DH_1"/>
    <property type="match status" value="1"/>
</dbReference>